<accession>A0A9D4Z5Y5</accession>
<evidence type="ECO:0000313" key="2">
    <source>
        <dbReference type="Proteomes" id="UP000886520"/>
    </source>
</evidence>
<comment type="caution">
    <text evidence="1">The sequence shown here is derived from an EMBL/GenBank/DDBJ whole genome shotgun (WGS) entry which is preliminary data.</text>
</comment>
<gene>
    <name evidence="1" type="ORF">GOP47_0022200</name>
</gene>
<reference evidence="1" key="1">
    <citation type="submission" date="2021-01" db="EMBL/GenBank/DDBJ databases">
        <title>Adiantum capillus-veneris genome.</title>
        <authorList>
            <person name="Fang Y."/>
            <person name="Liao Q."/>
        </authorList>
    </citation>
    <scope>NUCLEOTIDE SEQUENCE</scope>
    <source>
        <strain evidence="1">H3</strain>
        <tissue evidence="1">Leaf</tissue>
    </source>
</reference>
<dbReference type="EMBL" id="JABFUD020000021">
    <property type="protein sequence ID" value="KAI5063653.1"/>
    <property type="molecule type" value="Genomic_DNA"/>
</dbReference>
<dbReference type="AlphaFoldDB" id="A0A9D4Z5Y5"/>
<proteinExistence type="predicted"/>
<name>A0A9D4Z5Y5_ADICA</name>
<evidence type="ECO:0000313" key="1">
    <source>
        <dbReference type="EMBL" id="KAI5063653.1"/>
    </source>
</evidence>
<sequence>MPPRFAFPNCPSLVSFKACPLFSSLASVALDLIALLDLATLSLQIAPPSPALIPCDLAFSYSAPSSLSSSLFVFWNLLPSCRSSPFSFLRSRHLQPLQIACPLPFSARLHPPLTSSRKHGPCFPFFTLWPLCTP</sequence>
<organism evidence="1 2">
    <name type="scientific">Adiantum capillus-veneris</name>
    <name type="common">Maidenhair fern</name>
    <dbReference type="NCBI Taxonomy" id="13818"/>
    <lineage>
        <taxon>Eukaryota</taxon>
        <taxon>Viridiplantae</taxon>
        <taxon>Streptophyta</taxon>
        <taxon>Embryophyta</taxon>
        <taxon>Tracheophyta</taxon>
        <taxon>Polypodiopsida</taxon>
        <taxon>Polypodiidae</taxon>
        <taxon>Polypodiales</taxon>
        <taxon>Pteridineae</taxon>
        <taxon>Pteridaceae</taxon>
        <taxon>Vittarioideae</taxon>
        <taxon>Adiantum</taxon>
    </lineage>
</organism>
<protein>
    <submittedName>
        <fullName evidence="1">Uncharacterized protein</fullName>
    </submittedName>
</protein>
<dbReference type="Proteomes" id="UP000886520">
    <property type="component" value="Chromosome 21"/>
</dbReference>
<keyword evidence="2" id="KW-1185">Reference proteome</keyword>